<comment type="caution">
    <text evidence="1">The sequence shown here is derived from an EMBL/GenBank/DDBJ whole genome shotgun (WGS) entry which is preliminary data.</text>
</comment>
<dbReference type="Proteomes" id="UP000814140">
    <property type="component" value="Unassembled WGS sequence"/>
</dbReference>
<sequence length="258" mass="29110">MFIQASDSTEPSKASANGLYPYGHLAVLLPKHLWKRDVEAACCDNFLCREMFSFFQRRHHCRKCGGIFCSACSDYTLPLLDTTNLPFIHPPRGSSLEAFASANASLVPCRICRGCRDQIRGIPFQRSPSTSLIRTSVDEPTPEAFASSKPRTPKQQRTGSLNVLSEPDHNVPEGLLLYPLRRPSVICKRTGGGRWMPRSIPVYSIPGKKAPHEVWLELEQQQDRMRQENPVLKDGEIMTRRPQGRDQTVPGPWEYATF</sequence>
<reference evidence="1" key="1">
    <citation type="submission" date="2021-03" db="EMBL/GenBank/DDBJ databases">
        <authorList>
            <consortium name="DOE Joint Genome Institute"/>
            <person name="Ahrendt S."/>
            <person name="Looney B.P."/>
            <person name="Miyauchi S."/>
            <person name="Morin E."/>
            <person name="Drula E."/>
            <person name="Courty P.E."/>
            <person name="Chicoki N."/>
            <person name="Fauchery L."/>
            <person name="Kohler A."/>
            <person name="Kuo A."/>
            <person name="Labutti K."/>
            <person name="Pangilinan J."/>
            <person name="Lipzen A."/>
            <person name="Riley R."/>
            <person name="Andreopoulos W."/>
            <person name="He G."/>
            <person name="Johnson J."/>
            <person name="Barry K.W."/>
            <person name="Grigoriev I.V."/>
            <person name="Nagy L."/>
            <person name="Hibbett D."/>
            <person name="Henrissat B."/>
            <person name="Matheny P.B."/>
            <person name="Labbe J."/>
            <person name="Martin F."/>
        </authorList>
    </citation>
    <scope>NUCLEOTIDE SEQUENCE</scope>
    <source>
        <strain evidence="1">HHB10654</strain>
    </source>
</reference>
<accession>A0ACB8SF60</accession>
<gene>
    <name evidence="1" type="ORF">BV25DRAFT_1816072</name>
</gene>
<organism evidence="1 2">
    <name type="scientific">Artomyces pyxidatus</name>
    <dbReference type="NCBI Taxonomy" id="48021"/>
    <lineage>
        <taxon>Eukaryota</taxon>
        <taxon>Fungi</taxon>
        <taxon>Dikarya</taxon>
        <taxon>Basidiomycota</taxon>
        <taxon>Agaricomycotina</taxon>
        <taxon>Agaricomycetes</taxon>
        <taxon>Russulales</taxon>
        <taxon>Auriscalpiaceae</taxon>
        <taxon>Artomyces</taxon>
    </lineage>
</organism>
<name>A0ACB8SF60_9AGAM</name>
<keyword evidence="2" id="KW-1185">Reference proteome</keyword>
<protein>
    <submittedName>
        <fullName evidence="1">Uncharacterized protein</fullName>
    </submittedName>
</protein>
<dbReference type="EMBL" id="MU277310">
    <property type="protein sequence ID" value="KAI0055123.1"/>
    <property type="molecule type" value="Genomic_DNA"/>
</dbReference>
<evidence type="ECO:0000313" key="2">
    <source>
        <dbReference type="Proteomes" id="UP000814140"/>
    </source>
</evidence>
<evidence type="ECO:0000313" key="1">
    <source>
        <dbReference type="EMBL" id="KAI0055123.1"/>
    </source>
</evidence>
<reference evidence="1" key="2">
    <citation type="journal article" date="2022" name="New Phytol.">
        <title>Evolutionary transition to the ectomycorrhizal habit in the genomes of a hyperdiverse lineage of mushroom-forming fungi.</title>
        <authorList>
            <person name="Looney B."/>
            <person name="Miyauchi S."/>
            <person name="Morin E."/>
            <person name="Drula E."/>
            <person name="Courty P.E."/>
            <person name="Kohler A."/>
            <person name="Kuo A."/>
            <person name="LaButti K."/>
            <person name="Pangilinan J."/>
            <person name="Lipzen A."/>
            <person name="Riley R."/>
            <person name="Andreopoulos W."/>
            <person name="He G."/>
            <person name="Johnson J."/>
            <person name="Nolan M."/>
            <person name="Tritt A."/>
            <person name="Barry K.W."/>
            <person name="Grigoriev I.V."/>
            <person name="Nagy L.G."/>
            <person name="Hibbett D."/>
            <person name="Henrissat B."/>
            <person name="Matheny P.B."/>
            <person name="Labbe J."/>
            <person name="Martin F.M."/>
        </authorList>
    </citation>
    <scope>NUCLEOTIDE SEQUENCE</scope>
    <source>
        <strain evidence="1">HHB10654</strain>
    </source>
</reference>
<proteinExistence type="predicted"/>